<protein>
    <submittedName>
        <fullName evidence="3">Integrase</fullName>
    </submittedName>
</protein>
<dbReference type="PROSITE" id="PS51898">
    <property type="entry name" value="TYR_RECOMBINASE"/>
    <property type="match status" value="1"/>
</dbReference>
<dbReference type="Proteomes" id="UP000288812">
    <property type="component" value="Unassembled WGS sequence"/>
</dbReference>
<gene>
    <name evidence="3" type="ORF">EF514_03610</name>
</gene>
<evidence type="ECO:0000256" key="1">
    <source>
        <dbReference type="ARBA" id="ARBA00023172"/>
    </source>
</evidence>
<keyword evidence="4" id="KW-1185">Reference proteome</keyword>
<evidence type="ECO:0000259" key="2">
    <source>
        <dbReference type="PROSITE" id="PS51898"/>
    </source>
</evidence>
<dbReference type="EMBL" id="RLIH01000003">
    <property type="protein sequence ID" value="RVU55394.1"/>
    <property type="molecule type" value="Genomic_DNA"/>
</dbReference>
<dbReference type="SUPFAM" id="SSF56349">
    <property type="entry name" value="DNA breaking-rejoining enzymes"/>
    <property type="match status" value="1"/>
</dbReference>
<reference evidence="3 4" key="1">
    <citation type="submission" date="2018-11" db="EMBL/GenBank/DDBJ databases">
        <title>Genome sequencing and assembly of Anaerosphaera sp. nov., GS7-6-2.</title>
        <authorList>
            <person name="Rettenmaier R."/>
            <person name="Liebl W."/>
            <person name="Zverlov V."/>
        </authorList>
    </citation>
    <scope>NUCLEOTIDE SEQUENCE [LARGE SCALE GENOMIC DNA]</scope>
    <source>
        <strain evidence="3 4">GS7-6-2</strain>
    </source>
</reference>
<dbReference type="AlphaFoldDB" id="A0A437S959"/>
<feature type="domain" description="Tyr recombinase" evidence="2">
    <location>
        <begin position="1"/>
        <end position="57"/>
    </location>
</feature>
<sequence length="65" mass="7414">MDKRITPHTLRHTHISLLAQAGVSLQEIKGHVGHGDGDVTEKIYLHITKEFKFDTLKKYEALFKA</sequence>
<dbReference type="RefSeq" id="WP_127723968.1">
    <property type="nucleotide sequence ID" value="NZ_RLIH01000003.1"/>
</dbReference>
<dbReference type="Pfam" id="PF00589">
    <property type="entry name" value="Phage_integrase"/>
    <property type="match status" value="1"/>
</dbReference>
<dbReference type="OrthoDB" id="9803188at2"/>
<dbReference type="GO" id="GO:0015074">
    <property type="term" value="P:DNA integration"/>
    <property type="evidence" value="ECO:0007669"/>
    <property type="project" value="InterPro"/>
</dbReference>
<dbReference type="Gene3D" id="1.10.443.10">
    <property type="entry name" value="Intergrase catalytic core"/>
    <property type="match status" value="1"/>
</dbReference>
<name>A0A437S959_9FIRM</name>
<dbReference type="InterPro" id="IPR013762">
    <property type="entry name" value="Integrase-like_cat_sf"/>
</dbReference>
<proteinExistence type="predicted"/>
<comment type="caution">
    <text evidence="3">The sequence shown here is derived from an EMBL/GenBank/DDBJ whole genome shotgun (WGS) entry which is preliminary data.</text>
</comment>
<keyword evidence="1" id="KW-0233">DNA recombination</keyword>
<dbReference type="InterPro" id="IPR002104">
    <property type="entry name" value="Integrase_catalytic"/>
</dbReference>
<dbReference type="InterPro" id="IPR011010">
    <property type="entry name" value="DNA_brk_join_enz"/>
</dbReference>
<organism evidence="3 4">
    <name type="scientific">Anaerosphaera multitolerans</name>
    <dbReference type="NCBI Taxonomy" id="2487351"/>
    <lineage>
        <taxon>Bacteria</taxon>
        <taxon>Bacillati</taxon>
        <taxon>Bacillota</taxon>
        <taxon>Tissierellia</taxon>
        <taxon>Tissierellales</taxon>
        <taxon>Peptoniphilaceae</taxon>
        <taxon>Anaerosphaera</taxon>
    </lineage>
</organism>
<dbReference type="GO" id="GO:0003677">
    <property type="term" value="F:DNA binding"/>
    <property type="evidence" value="ECO:0007669"/>
    <property type="project" value="InterPro"/>
</dbReference>
<evidence type="ECO:0000313" key="3">
    <source>
        <dbReference type="EMBL" id="RVU55394.1"/>
    </source>
</evidence>
<evidence type="ECO:0000313" key="4">
    <source>
        <dbReference type="Proteomes" id="UP000288812"/>
    </source>
</evidence>
<accession>A0A437S959</accession>
<dbReference type="GO" id="GO:0006310">
    <property type="term" value="P:DNA recombination"/>
    <property type="evidence" value="ECO:0007669"/>
    <property type="project" value="UniProtKB-KW"/>
</dbReference>